<dbReference type="PROSITE" id="PS51257">
    <property type="entry name" value="PROKAR_LIPOPROTEIN"/>
    <property type="match status" value="1"/>
</dbReference>
<keyword evidence="1" id="KW-0732">Signal</keyword>
<feature type="signal peptide" evidence="1">
    <location>
        <begin position="1"/>
        <end position="23"/>
    </location>
</feature>
<keyword evidence="3" id="KW-1185">Reference proteome</keyword>
<organism evidence="2 3">
    <name type="scientific">Aquimarina hainanensis</name>
    <dbReference type="NCBI Taxonomy" id="1578017"/>
    <lineage>
        <taxon>Bacteria</taxon>
        <taxon>Pseudomonadati</taxon>
        <taxon>Bacteroidota</taxon>
        <taxon>Flavobacteriia</taxon>
        <taxon>Flavobacteriales</taxon>
        <taxon>Flavobacteriaceae</taxon>
        <taxon>Aquimarina</taxon>
    </lineage>
</organism>
<dbReference type="Proteomes" id="UP001597459">
    <property type="component" value="Unassembled WGS sequence"/>
</dbReference>
<evidence type="ECO:0000313" key="3">
    <source>
        <dbReference type="Proteomes" id="UP001597459"/>
    </source>
</evidence>
<reference evidence="3" key="1">
    <citation type="journal article" date="2019" name="Int. J. Syst. Evol. Microbiol.">
        <title>The Global Catalogue of Microorganisms (GCM) 10K type strain sequencing project: providing services to taxonomists for standard genome sequencing and annotation.</title>
        <authorList>
            <consortium name="The Broad Institute Genomics Platform"/>
            <consortium name="The Broad Institute Genome Sequencing Center for Infectious Disease"/>
            <person name="Wu L."/>
            <person name="Ma J."/>
        </authorList>
    </citation>
    <scope>NUCLEOTIDE SEQUENCE [LARGE SCALE GENOMIC DNA]</scope>
    <source>
        <strain evidence="3">KCTC 42423</strain>
    </source>
</reference>
<evidence type="ECO:0000256" key="1">
    <source>
        <dbReference type="SAM" id="SignalP"/>
    </source>
</evidence>
<sequence>MKIKKVSLLLSMLGMIITMISCVKDVDGSQLEDVVLNPVYELDFMYSRVDTEELIPSGTDPSIVIPELVVSDTLQYDLVGNDFAVDHIERVEIQFTIDNTIQREFELMFAFLNDGNQQVGPSYTILIDPGLGPDTAPVRTTAEIVMDNETIRTLRDASQLTSSIRVENVSSNLIGVLELKSKATYYINYQL</sequence>
<evidence type="ECO:0000313" key="2">
    <source>
        <dbReference type="EMBL" id="MFD2591638.1"/>
    </source>
</evidence>
<comment type="caution">
    <text evidence="2">The sequence shown here is derived from an EMBL/GenBank/DDBJ whole genome shotgun (WGS) entry which is preliminary data.</text>
</comment>
<proteinExistence type="predicted"/>
<gene>
    <name evidence="2" type="ORF">ACFSTE_12440</name>
</gene>
<protein>
    <recommendedName>
        <fullName evidence="4">DUF1735 domain-containing protein</fullName>
    </recommendedName>
</protein>
<accession>A0ABW5NBS3</accession>
<dbReference type="EMBL" id="JBHULX010000022">
    <property type="protein sequence ID" value="MFD2591638.1"/>
    <property type="molecule type" value="Genomic_DNA"/>
</dbReference>
<name>A0ABW5NBS3_9FLAO</name>
<feature type="chain" id="PRO_5046991560" description="DUF1735 domain-containing protein" evidence="1">
    <location>
        <begin position="24"/>
        <end position="191"/>
    </location>
</feature>
<evidence type="ECO:0008006" key="4">
    <source>
        <dbReference type="Google" id="ProtNLM"/>
    </source>
</evidence>
<dbReference type="RefSeq" id="WP_176027265.1">
    <property type="nucleotide sequence ID" value="NZ_JBHSJV010000001.1"/>
</dbReference>